<dbReference type="EMBL" id="CP013909">
    <property type="protein sequence ID" value="ALW86273.1"/>
    <property type="molecule type" value="Genomic_DNA"/>
</dbReference>
<accession>A0A0U4C142</accession>
<evidence type="ECO:0000313" key="1">
    <source>
        <dbReference type="EMBL" id="ALW86273.1"/>
    </source>
</evidence>
<protein>
    <submittedName>
        <fullName evidence="1">Uncharacterized protein</fullName>
    </submittedName>
</protein>
<dbReference type="KEGG" id="hyg:AUC43_14980"/>
<dbReference type="STRING" id="1411621.AUC43_14980"/>
<sequence length="101" mass="10887">MENLDKTPSNSTLAMCCFPDADDDSEPLVIFELLVPVAAKVPAPRQHVEFEKLMVQQGSVTSTVPGTVITQLSANNTASGSAWCVTATLVAPRTRRHSLIY</sequence>
<dbReference type="AlphaFoldDB" id="A0A0U4C142"/>
<reference evidence="1 2" key="1">
    <citation type="submission" date="2015-12" db="EMBL/GenBank/DDBJ databases">
        <authorList>
            <person name="Shamseldin A."/>
            <person name="Moawad H."/>
            <person name="Abd El-Rahim W.M."/>
            <person name="Sadowsky M.J."/>
        </authorList>
    </citation>
    <scope>NUCLEOTIDE SEQUENCE [LARGE SCALE GENOMIC DNA]</scope>
    <source>
        <strain evidence="1 2">DG5B</strain>
    </source>
</reference>
<keyword evidence="2" id="KW-1185">Reference proteome</keyword>
<proteinExistence type="predicted"/>
<name>A0A0U4C142_9BACT</name>
<gene>
    <name evidence="1" type="ORF">AUC43_14980</name>
</gene>
<evidence type="ECO:0000313" key="2">
    <source>
        <dbReference type="Proteomes" id="UP000059542"/>
    </source>
</evidence>
<organism evidence="1 2">
    <name type="scientific">Hymenobacter sedentarius</name>
    <dbReference type="NCBI Taxonomy" id="1411621"/>
    <lineage>
        <taxon>Bacteria</taxon>
        <taxon>Pseudomonadati</taxon>
        <taxon>Bacteroidota</taxon>
        <taxon>Cytophagia</taxon>
        <taxon>Cytophagales</taxon>
        <taxon>Hymenobacteraceae</taxon>
        <taxon>Hymenobacter</taxon>
    </lineage>
</organism>
<dbReference type="Proteomes" id="UP000059542">
    <property type="component" value="Chromosome"/>
</dbReference>